<sequence length="186" mass="20356">MSVTLADYNNRWDAFGGYGYARFNTTIGHASKGNLMGFKAQVTGWITPVVGLTASTGNYYGNVGVPANAFNITNPAISEHLFLFGPTFRLLRDPKYTVDYHFLLGGTYGIFDTSFKSAGVEPNVLNLPNNQLAFALATGVSFDYNIKPNWSARAIIDFEPTRYGLAFQKDVAASIGVVYKWGAIKK</sequence>
<protein>
    <recommendedName>
        <fullName evidence="3">Outer membrane protein beta-barrel domain-containing protein</fullName>
    </recommendedName>
</protein>
<name>A0A2Z5FS41_9BACT</name>
<evidence type="ECO:0000313" key="1">
    <source>
        <dbReference type="EMBL" id="AXC09553.1"/>
    </source>
</evidence>
<proteinExistence type="predicted"/>
<dbReference type="AlphaFoldDB" id="A0A2Z5FS41"/>
<evidence type="ECO:0008006" key="3">
    <source>
        <dbReference type="Google" id="ProtNLM"/>
    </source>
</evidence>
<accession>A0A2Z5FS41</accession>
<keyword evidence="2" id="KW-1185">Reference proteome</keyword>
<reference evidence="1 2" key="1">
    <citation type="journal article" date="2018" name="Front. Microbiol.">
        <title>Hydrolytic Capabilities as a Key to Environmental Success: Chitinolytic and Cellulolytic Acidobacteria From Acidic Sub-arctic Soils and Boreal Peatlands.</title>
        <authorList>
            <person name="Belova S.E."/>
            <person name="Ravin N.V."/>
            <person name="Pankratov T.A."/>
            <person name="Rakitin A.L."/>
            <person name="Ivanova A.A."/>
            <person name="Beletsky A.V."/>
            <person name="Mardanov A.V."/>
            <person name="Sinninghe Damste J.S."/>
            <person name="Dedysh S.N."/>
        </authorList>
    </citation>
    <scope>NUCLEOTIDE SEQUENCE [LARGE SCALE GENOMIC DNA]</scope>
    <source>
        <strain evidence="1 2">SBC82</strain>
    </source>
</reference>
<dbReference type="Proteomes" id="UP000253606">
    <property type="component" value="Chromosome"/>
</dbReference>
<organism evidence="1 2">
    <name type="scientific">Acidisarcina polymorpha</name>
    <dbReference type="NCBI Taxonomy" id="2211140"/>
    <lineage>
        <taxon>Bacteria</taxon>
        <taxon>Pseudomonadati</taxon>
        <taxon>Acidobacteriota</taxon>
        <taxon>Terriglobia</taxon>
        <taxon>Terriglobales</taxon>
        <taxon>Acidobacteriaceae</taxon>
        <taxon>Acidisarcina</taxon>
    </lineage>
</organism>
<dbReference type="EMBL" id="CP030840">
    <property type="protein sequence ID" value="AXC09553.1"/>
    <property type="molecule type" value="Genomic_DNA"/>
</dbReference>
<evidence type="ECO:0000313" key="2">
    <source>
        <dbReference type="Proteomes" id="UP000253606"/>
    </source>
</evidence>
<gene>
    <name evidence="1" type="ORF">ACPOL_0168</name>
</gene>
<dbReference type="KEGG" id="abas:ACPOL_0168"/>